<feature type="coiled-coil region" evidence="1">
    <location>
        <begin position="71"/>
        <end position="105"/>
    </location>
</feature>
<accession>A0ABW3K123</accession>
<reference evidence="5" key="1">
    <citation type="journal article" date="2019" name="Int. J. Syst. Evol. Microbiol.">
        <title>The Global Catalogue of Microorganisms (GCM) 10K type strain sequencing project: providing services to taxonomists for standard genome sequencing and annotation.</title>
        <authorList>
            <consortium name="The Broad Institute Genomics Platform"/>
            <consortium name="The Broad Institute Genome Sequencing Center for Infectious Disease"/>
            <person name="Wu L."/>
            <person name="Ma J."/>
        </authorList>
    </citation>
    <scope>NUCLEOTIDE SEQUENCE [LARGE SCALE GENOMIC DNA]</scope>
    <source>
        <strain evidence="5">CCUG 58938</strain>
    </source>
</reference>
<dbReference type="Pfam" id="PF19579">
    <property type="entry name" value="FtsL_2"/>
    <property type="match status" value="1"/>
</dbReference>
<gene>
    <name evidence="4" type="ORF">ACFQ21_07350</name>
</gene>
<dbReference type="InterPro" id="IPR045755">
    <property type="entry name" value="FtsL-like"/>
</dbReference>
<evidence type="ECO:0000256" key="3">
    <source>
        <dbReference type="SAM" id="Phobius"/>
    </source>
</evidence>
<keyword evidence="3" id="KW-0812">Transmembrane</keyword>
<protein>
    <submittedName>
        <fullName evidence="4">FtsL-like putative cell division protein</fullName>
    </submittedName>
</protein>
<keyword evidence="1" id="KW-0175">Coiled coil</keyword>
<comment type="caution">
    <text evidence="4">The sequence shown here is derived from an EMBL/GenBank/DDBJ whole genome shotgun (WGS) entry which is preliminary data.</text>
</comment>
<feature type="transmembrane region" description="Helical" evidence="3">
    <location>
        <begin position="50"/>
        <end position="66"/>
    </location>
</feature>
<name>A0ABW3K123_9BACT</name>
<feature type="region of interest" description="Disordered" evidence="2">
    <location>
        <begin position="1"/>
        <end position="28"/>
    </location>
</feature>
<proteinExistence type="predicted"/>
<keyword evidence="3" id="KW-0472">Membrane</keyword>
<evidence type="ECO:0000313" key="5">
    <source>
        <dbReference type="Proteomes" id="UP001597112"/>
    </source>
</evidence>
<dbReference type="RefSeq" id="WP_377576986.1">
    <property type="nucleotide sequence ID" value="NZ_JBHTKA010000001.1"/>
</dbReference>
<keyword evidence="3" id="KW-1133">Transmembrane helix</keyword>
<evidence type="ECO:0000313" key="4">
    <source>
        <dbReference type="EMBL" id="MFD0999116.1"/>
    </source>
</evidence>
<organism evidence="4 5">
    <name type="scientific">Ohtaekwangia kribbensis</name>
    <dbReference type="NCBI Taxonomy" id="688913"/>
    <lineage>
        <taxon>Bacteria</taxon>
        <taxon>Pseudomonadati</taxon>
        <taxon>Bacteroidota</taxon>
        <taxon>Cytophagia</taxon>
        <taxon>Cytophagales</taxon>
        <taxon>Fulvivirgaceae</taxon>
        <taxon>Ohtaekwangia</taxon>
    </lineage>
</organism>
<evidence type="ECO:0000256" key="1">
    <source>
        <dbReference type="SAM" id="Coils"/>
    </source>
</evidence>
<feature type="compositionally biased region" description="Low complexity" evidence="2">
    <location>
        <begin position="14"/>
        <end position="27"/>
    </location>
</feature>
<keyword evidence="5" id="KW-1185">Reference proteome</keyword>
<sequence>MENKFKIKPGKPEASSTRASTGSTGSGMFSASEKRLKLESYFEEGFPVQYLPKILFVLLLGILYISNTHYAEKTVRDINAIQAEVEDLRADYTTLKADLMFASKQSEVARKVNGYGLKESFTPPYKIVVEKGEY</sequence>
<dbReference type="Proteomes" id="UP001597112">
    <property type="component" value="Unassembled WGS sequence"/>
</dbReference>
<evidence type="ECO:0000256" key="2">
    <source>
        <dbReference type="SAM" id="MobiDB-lite"/>
    </source>
</evidence>
<dbReference type="EMBL" id="JBHTKA010000001">
    <property type="protein sequence ID" value="MFD0999116.1"/>
    <property type="molecule type" value="Genomic_DNA"/>
</dbReference>